<dbReference type="AlphaFoldDB" id="A0A858RIE4"/>
<dbReference type="KEGG" id="luo:HHL09_11330"/>
<protein>
    <recommendedName>
        <fullName evidence="3">Peroxiredoxin family protein</fullName>
    </recommendedName>
</protein>
<dbReference type="Proteomes" id="UP000501812">
    <property type="component" value="Chromosome"/>
</dbReference>
<name>A0A858RIE4_9BACT</name>
<sequence length="154" mass="17129">MNATLPLPSAPAKPKALSKLAIVVRDDAYDRVLTPLTFAYTQAMAGIQVDVLFTLWAVRLLTIEGLAKAAMSPGHAHEEAWLRERLRRDGDPLDLRDFLSLLKSTGKVRLYGCQLAAMTFDVTEELLVTEADGIVNPGWFLNERALQADHCQYF</sequence>
<gene>
    <name evidence="1" type="ORF">HHL09_11330</name>
</gene>
<accession>A0A858RIE4</accession>
<keyword evidence="2" id="KW-1185">Reference proteome</keyword>
<dbReference type="PANTHER" id="PTHR34655:SF2">
    <property type="entry name" value="PEROXIREDOXIN FAMILY PROTEIN"/>
    <property type="match status" value="1"/>
</dbReference>
<evidence type="ECO:0000313" key="1">
    <source>
        <dbReference type="EMBL" id="QJE96351.1"/>
    </source>
</evidence>
<organism evidence="1 2">
    <name type="scientific">Luteolibacter luteus</name>
    <dbReference type="NCBI Taxonomy" id="2728835"/>
    <lineage>
        <taxon>Bacteria</taxon>
        <taxon>Pseudomonadati</taxon>
        <taxon>Verrucomicrobiota</taxon>
        <taxon>Verrucomicrobiia</taxon>
        <taxon>Verrucomicrobiales</taxon>
        <taxon>Verrucomicrobiaceae</taxon>
        <taxon>Luteolibacter</taxon>
    </lineage>
</organism>
<dbReference type="Gene3D" id="3.40.1260.10">
    <property type="entry name" value="DsrEFH-like"/>
    <property type="match status" value="1"/>
</dbReference>
<dbReference type="EMBL" id="CP051774">
    <property type="protein sequence ID" value="QJE96351.1"/>
    <property type="molecule type" value="Genomic_DNA"/>
</dbReference>
<evidence type="ECO:0000313" key="2">
    <source>
        <dbReference type="Proteomes" id="UP000501812"/>
    </source>
</evidence>
<dbReference type="RefSeq" id="WP_169454752.1">
    <property type="nucleotide sequence ID" value="NZ_CP051774.1"/>
</dbReference>
<evidence type="ECO:0008006" key="3">
    <source>
        <dbReference type="Google" id="ProtNLM"/>
    </source>
</evidence>
<dbReference type="PANTHER" id="PTHR34655">
    <property type="entry name" value="CONSERVED WITHIN P. AEROPHILUM"/>
    <property type="match status" value="1"/>
</dbReference>
<reference evidence="1 2" key="1">
    <citation type="submission" date="2020-04" db="EMBL/GenBank/DDBJ databases">
        <title>Luteolibacter sp. G-1-1-1 isolated from soil.</title>
        <authorList>
            <person name="Dahal R.H."/>
        </authorList>
    </citation>
    <scope>NUCLEOTIDE SEQUENCE [LARGE SCALE GENOMIC DNA]</scope>
    <source>
        <strain evidence="1 2">G-1-1-1</strain>
    </source>
</reference>
<dbReference type="InterPro" id="IPR027396">
    <property type="entry name" value="DsrEFH-like"/>
</dbReference>
<dbReference type="SUPFAM" id="SSF75169">
    <property type="entry name" value="DsrEFH-like"/>
    <property type="match status" value="1"/>
</dbReference>
<proteinExistence type="predicted"/>